<evidence type="ECO:0000313" key="2">
    <source>
        <dbReference type="Proteomes" id="UP000494165"/>
    </source>
</evidence>
<name>A0A8S1DZ40_9INSE</name>
<gene>
    <name evidence="1" type="ORF">CLODIP_2_CD02114</name>
</gene>
<accession>A0A8S1DZ40</accession>
<dbReference type="EMBL" id="CADEPI010000485">
    <property type="protein sequence ID" value="CAB3386467.1"/>
    <property type="molecule type" value="Genomic_DNA"/>
</dbReference>
<comment type="caution">
    <text evidence="1">The sequence shown here is derived from an EMBL/GenBank/DDBJ whole genome shotgun (WGS) entry which is preliminary data.</text>
</comment>
<keyword evidence="2" id="KW-1185">Reference proteome</keyword>
<organism evidence="1 2">
    <name type="scientific">Cloeon dipterum</name>
    <dbReference type="NCBI Taxonomy" id="197152"/>
    <lineage>
        <taxon>Eukaryota</taxon>
        <taxon>Metazoa</taxon>
        <taxon>Ecdysozoa</taxon>
        <taxon>Arthropoda</taxon>
        <taxon>Hexapoda</taxon>
        <taxon>Insecta</taxon>
        <taxon>Pterygota</taxon>
        <taxon>Palaeoptera</taxon>
        <taxon>Ephemeroptera</taxon>
        <taxon>Pisciforma</taxon>
        <taxon>Baetidae</taxon>
        <taxon>Cloeon</taxon>
    </lineage>
</organism>
<proteinExistence type="predicted"/>
<dbReference type="AlphaFoldDB" id="A0A8S1DZ40"/>
<protein>
    <submittedName>
        <fullName evidence="1">Uncharacterized protein</fullName>
    </submittedName>
</protein>
<dbReference type="Proteomes" id="UP000494165">
    <property type="component" value="Unassembled WGS sequence"/>
</dbReference>
<reference evidence="1 2" key="1">
    <citation type="submission" date="2020-04" db="EMBL/GenBank/DDBJ databases">
        <authorList>
            <person name="Alioto T."/>
            <person name="Alioto T."/>
            <person name="Gomez Garrido J."/>
        </authorList>
    </citation>
    <scope>NUCLEOTIDE SEQUENCE [LARGE SCALE GENOMIC DNA]</scope>
</reference>
<sequence length="173" mass="19949">MQCRGPGTVRRISQQLPFLYDKDDIVTKYNETVAEWKIHDRVICVIVGLDVALEEASKKLFPSMFVTHCLKETLNNILMHIKSFKKDSQLFKKIQDIYNYFADADKTQRNPATEACKQTKDTLKWFLTNVSDINNILWQNQSITAPRICTAEEVEAPRMISTSKATLEVDWSS</sequence>
<evidence type="ECO:0000313" key="1">
    <source>
        <dbReference type="EMBL" id="CAB3386467.1"/>
    </source>
</evidence>